<dbReference type="Proteomes" id="UP001550378">
    <property type="component" value="Unassembled WGS sequence"/>
</dbReference>
<gene>
    <name evidence="2" type="ORF">ABZ508_03065</name>
</gene>
<dbReference type="EMBL" id="JBEXZR010000002">
    <property type="protein sequence ID" value="MEU0706348.1"/>
    <property type="molecule type" value="Genomic_DNA"/>
</dbReference>
<dbReference type="InterPro" id="IPR040836">
    <property type="entry name" value="SAVED"/>
</dbReference>
<dbReference type="RefSeq" id="WP_359656308.1">
    <property type="nucleotide sequence ID" value="NZ_JBEXZP010000125.1"/>
</dbReference>
<name>A0ABV2VYI0_9ACTN</name>
<dbReference type="Pfam" id="PF18145">
    <property type="entry name" value="SAVED"/>
    <property type="match status" value="1"/>
</dbReference>
<proteinExistence type="predicted"/>
<sequence>MAHSNSRAASGARLLGDDVQHLIVWYHVLRTQQAGATVVDLAVEAAGAGNVDDMTLQHTDGRREYWQVKASVNASTPLNEEWLFEKEKDKQSLFQRLYASWVQLSQDSGPRPNIVLATTKAIEATDQVLAARATTDARIVETLRHGTGSLAMARTRWADHLGVSEAELLEFLDRFEIRHAQSEKEWREKVRDAAIGARVRVDDSAIAVGVQCVRDWVKAPRQRFSPVDLSSIIDSLEIRSTDSTGLLVIQALEGNPRARFASHAIDWVVLLAGDEPRTRRQFSAPLLARPLVLRDLASSREQLRAAGVRTLEVDGPMRLPMWFAVGAHFGSTAGFTVGAQARDGMWWSSVSPNSQKDLAISSVQDPCDAVGRPWAVSVSFAVDIAEEVEIFLEESLPDVHHVRARVPHPGRAALSGLPHAQAVIFQLREELRVLRRQLKPPEVHLFLAMPAACALLLGHAWDRMPPTWTYWDMGEPGAYEAALLVAT</sequence>
<evidence type="ECO:0000259" key="1">
    <source>
        <dbReference type="Pfam" id="PF18145"/>
    </source>
</evidence>
<keyword evidence="3" id="KW-1185">Reference proteome</keyword>
<evidence type="ECO:0000313" key="3">
    <source>
        <dbReference type="Proteomes" id="UP001550378"/>
    </source>
</evidence>
<organism evidence="2 3">
    <name type="scientific">Streptomyces lavendulocolor</name>
    <dbReference type="NCBI Taxonomy" id="67316"/>
    <lineage>
        <taxon>Bacteria</taxon>
        <taxon>Bacillati</taxon>
        <taxon>Actinomycetota</taxon>
        <taxon>Actinomycetes</taxon>
        <taxon>Kitasatosporales</taxon>
        <taxon>Streptomycetaceae</taxon>
        <taxon>Streptomyces</taxon>
    </lineage>
</organism>
<feature type="domain" description="SMODS-associated and fused to various effectors" evidence="1">
    <location>
        <begin position="301"/>
        <end position="483"/>
    </location>
</feature>
<accession>A0ABV2VYI0</accession>
<evidence type="ECO:0000313" key="2">
    <source>
        <dbReference type="EMBL" id="MEU0706348.1"/>
    </source>
</evidence>
<reference evidence="2 3" key="1">
    <citation type="submission" date="2024-06" db="EMBL/GenBank/DDBJ databases">
        <title>The Natural Products Discovery Center: Release of the First 8490 Sequenced Strains for Exploring Actinobacteria Biosynthetic Diversity.</title>
        <authorList>
            <person name="Kalkreuter E."/>
            <person name="Kautsar S.A."/>
            <person name="Yang D."/>
            <person name="Bader C.D."/>
            <person name="Teijaro C.N."/>
            <person name="Fluegel L."/>
            <person name="Davis C.M."/>
            <person name="Simpson J.R."/>
            <person name="Lauterbach L."/>
            <person name="Steele A.D."/>
            <person name="Gui C."/>
            <person name="Meng S."/>
            <person name="Li G."/>
            <person name="Viehrig K."/>
            <person name="Ye F."/>
            <person name="Su P."/>
            <person name="Kiefer A.F."/>
            <person name="Nichols A."/>
            <person name="Cepeda A.J."/>
            <person name="Yan W."/>
            <person name="Fan B."/>
            <person name="Jiang Y."/>
            <person name="Adhikari A."/>
            <person name="Zheng C.-J."/>
            <person name="Schuster L."/>
            <person name="Cowan T.M."/>
            <person name="Smanski M.J."/>
            <person name="Chevrette M.G."/>
            <person name="De Carvalho L.P.S."/>
            <person name="Shen B."/>
        </authorList>
    </citation>
    <scope>NUCLEOTIDE SEQUENCE [LARGE SCALE GENOMIC DNA]</scope>
    <source>
        <strain evidence="2 3">NPDC006337</strain>
    </source>
</reference>
<dbReference type="NCBIfam" id="NF033611">
    <property type="entry name" value="SAVED"/>
    <property type="match status" value="1"/>
</dbReference>
<protein>
    <submittedName>
        <fullName evidence="2">SAVED domain-containing protein</fullName>
    </submittedName>
</protein>
<comment type="caution">
    <text evidence="2">The sequence shown here is derived from an EMBL/GenBank/DDBJ whole genome shotgun (WGS) entry which is preliminary data.</text>
</comment>